<organism evidence="2 3">
    <name type="scientific">Colletotrichum orchidophilum</name>
    <dbReference type="NCBI Taxonomy" id="1209926"/>
    <lineage>
        <taxon>Eukaryota</taxon>
        <taxon>Fungi</taxon>
        <taxon>Dikarya</taxon>
        <taxon>Ascomycota</taxon>
        <taxon>Pezizomycotina</taxon>
        <taxon>Sordariomycetes</taxon>
        <taxon>Hypocreomycetidae</taxon>
        <taxon>Glomerellales</taxon>
        <taxon>Glomerellaceae</taxon>
        <taxon>Colletotrichum</taxon>
    </lineage>
</organism>
<evidence type="ECO:0000313" key="2">
    <source>
        <dbReference type="EMBL" id="OHE91269.1"/>
    </source>
</evidence>
<dbReference type="Proteomes" id="UP000176998">
    <property type="component" value="Unassembled WGS sequence"/>
</dbReference>
<accession>A0A1G4AQ21</accession>
<sequence>MCAVALHDERTCSLDKGKEAGRPHGRNPIHDPTVAPGPGPTGTEENPTERPSGQSASAGSQLRPGRAGAAKWEATPLSHRATLSPSPHSAFIIRLGTRFARESNVLSRFAPTIHTPTPQAPHLRTTTPTSGTCSLDHPRIFHSFLFPFGPASPPLRSDVTTTSFAVIVYTVTSSKRKVAWFDFGIETTGL</sequence>
<dbReference type="EMBL" id="MJBS01000192">
    <property type="protein sequence ID" value="OHE91269.1"/>
    <property type="molecule type" value="Genomic_DNA"/>
</dbReference>
<dbReference type="RefSeq" id="XP_022468442.1">
    <property type="nucleotide sequence ID" value="XM_022625044.1"/>
</dbReference>
<evidence type="ECO:0000313" key="3">
    <source>
        <dbReference type="Proteomes" id="UP000176998"/>
    </source>
</evidence>
<dbReference type="AlphaFoldDB" id="A0A1G4AQ21"/>
<feature type="region of interest" description="Disordered" evidence="1">
    <location>
        <begin position="111"/>
        <end position="130"/>
    </location>
</feature>
<protein>
    <submittedName>
        <fullName evidence="2">Uncharacterized protein</fullName>
    </submittedName>
</protein>
<comment type="caution">
    <text evidence="2">The sequence shown here is derived from an EMBL/GenBank/DDBJ whole genome shotgun (WGS) entry which is preliminary data.</text>
</comment>
<feature type="region of interest" description="Disordered" evidence="1">
    <location>
        <begin position="1"/>
        <end position="73"/>
    </location>
</feature>
<feature type="compositionally biased region" description="Basic and acidic residues" evidence="1">
    <location>
        <begin position="1"/>
        <end position="22"/>
    </location>
</feature>
<keyword evidence="3" id="KW-1185">Reference proteome</keyword>
<evidence type="ECO:0000256" key="1">
    <source>
        <dbReference type="SAM" id="MobiDB-lite"/>
    </source>
</evidence>
<dbReference type="GeneID" id="34566554"/>
<reference evidence="2 3" key="1">
    <citation type="submission" date="2016-09" db="EMBL/GenBank/DDBJ databases">
        <authorList>
            <person name="Capua I."/>
            <person name="De Benedictis P."/>
            <person name="Joannis T."/>
            <person name="Lombin L.H."/>
            <person name="Cattoli G."/>
        </authorList>
    </citation>
    <scope>NUCLEOTIDE SEQUENCE [LARGE SCALE GENOMIC DNA]</scope>
    <source>
        <strain evidence="2 3">IMI 309357</strain>
    </source>
</reference>
<feature type="compositionally biased region" description="Low complexity" evidence="1">
    <location>
        <begin position="41"/>
        <end position="51"/>
    </location>
</feature>
<name>A0A1G4AQ21_9PEZI</name>
<proteinExistence type="predicted"/>
<gene>
    <name evidence="2" type="ORF">CORC01_13427</name>
</gene>